<feature type="compositionally biased region" description="Basic and acidic residues" evidence="2">
    <location>
        <begin position="932"/>
        <end position="944"/>
    </location>
</feature>
<evidence type="ECO:0000256" key="2">
    <source>
        <dbReference type="SAM" id="MobiDB-lite"/>
    </source>
</evidence>
<feature type="compositionally biased region" description="Basic and acidic residues" evidence="2">
    <location>
        <begin position="1642"/>
        <end position="1657"/>
    </location>
</feature>
<dbReference type="EMBL" id="CDMZ01002053">
    <property type="protein sequence ID" value="CEM40517.1"/>
    <property type="molecule type" value="Genomic_DNA"/>
</dbReference>
<feature type="compositionally biased region" description="Polar residues" evidence="2">
    <location>
        <begin position="1608"/>
        <end position="1636"/>
    </location>
</feature>
<feature type="compositionally biased region" description="Low complexity" evidence="2">
    <location>
        <begin position="1828"/>
        <end position="1840"/>
    </location>
</feature>
<feature type="compositionally biased region" description="Basic and acidic residues" evidence="2">
    <location>
        <begin position="913"/>
        <end position="924"/>
    </location>
</feature>
<feature type="region of interest" description="Disordered" evidence="2">
    <location>
        <begin position="213"/>
        <end position="237"/>
    </location>
</feature>
<feature type="compositionally biased region" description="Gly residues" evidence="2">
    <location>
        <begin position="225"/>
        <end position="236"/>
    </location>
</feature>
<proteinExistence type="predicted"/>
<feature type="coiled-coil region" evidence="1">
    <location>
        <begin position="569"/>
        <end position="596"/>
    </location>
</feature>
<feature type="compositionally biased region" description="Acidic residues" evidence="2">
    <location>
        <begin position="1106"/>
        <end position="1120"/>
    </location>
</feature>
<feature type="region of interest" description="Disordered" evidence="2">
    <location>
        <begin position="608"/>
        <end position="640"/>
    </location>
</feature>
<feature type="compositionally biased region" description="Polar residues" evidence="2">
    <location>
        <begin position="1406"/>
        <end position="1429"/>
    </location>
</feature>
<keyword evidence="1" id="KW-0175">Coiled coil</keyword>
<feature type="compositionally biased region" description="Gly residues" evidence="2">
    <location>
        <begin position="1000"/>
        <end position="1011"/>
    </location>
</feature>
<name>A0A0G4H974_9ALVE</name>
<feature type="compositionally biased region" description="Polar residues" evidence="2">
    <location>
        <begin position="1716"/>
        <end position="1732"/>
    </location>
</feature>
<feature type="region of interest" description="Disordered" evidence="2">
    <location>
        <begin position="381"/>
        <end position="496"/>
    </location>
</feature>
<evidence type="ECO:0000256" key="1">
    <source>
        <dbReference type="SAM" id="Coils"/>
    </source>
</evidence>
<feature type="region of interest" description="Disordered" evidence="2">
    <location>
        <begin position="846"/>
        <end position="950"/>
    </location>
</feature>
<feature type="compositionally biased region" description="Basic and acidic residues" evidence="2">
    <location>
        <begin position="1152"/>
        <end position="1166"/>
    </location>
</feature>
<feature type="compositionally biased region" description="Polar residues" evidence="2">
    <location>
        <begin position="1743"/>
        <end position="1752"/>
    </location>
</feature>
<feature type="compositionally biased region" description="Acidic residues" evidence="2">
    <location>
        <begin position="304"/>
        <end position="313"/>
    </location>
</feature>
<feature type="compositionally biased region" description="Basic and acidic residues" evidence="2">
    <location>
        <begin position="263"/>
        <end position="291"/>
    </location>
</feature>
<dbReference type="VEuPathDB" id="CryptoDB:Cvel_25359"/>
<feature type="compositionally biased region" description="Low complexity" evidence="2">
    <location>
        <begin position="1581"/>
        <end position="1591"/>
    </location>
</feature>
<feature type="compositionally biased region" description="Low complexity" evidence="2">
    <location>
        <begin position="1528"/>
        <end position="1540"/>
    </location>
</feature>
<feature type="region of interest" description="Disordered" evidence="2">
    <location>
        <begin position="262"/>
        <end position="344"/>
    </location>
</feature>
<sequence length="1875" mass="198278">MTGDEDAVHLALTLCKPILPRCDGASGDLTAVISDLSGDSPDCDIKELPCLAKNFKLSPSSSLRVRLFRNGQIFSENFIPLKHVVTFEKGFVASQKIWLKLHRTEQASDSGEDPTDQADQIEGNYQTAVKGAAELWVPKICVLINKAKERPQVPFSAASTTLPTPLASFRQLHGQGHGGAGGEGGNPATSALRQILLRKSEASALPVGARSHVGGLHSHHMHSAGDGGLQGRGGGPLSAPALSMCSDDLPSEAAALILKEKKKNKEEVAEGEAERAVEGPEETQHEEKVVEEADDADAAQAGQEAEEAPEVVVDETGLNNTSAAASGGGDVSLQQQQRGVGVGGPAQLYRSTVLNVMSTGEEGRDARDAAEKRRDLMASLETIKIEMDESQKKEREKKKEGGEEVQKAGEKSGDKMRGREGQTGGKDEADPEENSSAKESDSQIEEELLLSDSSVDGREPDAASSHRPHPHQHPQHPHPHHQQAAMQPLSAHMQQQEQWLLRDSYHQQQPPPRARSFAAPSERGSLGVRSVLNRVCGRSAFGGLGGTLPLPSGSSSAAAGTGREGGLSLAQLAQNLERMRNEVINYQQIVDDERASMLEQMFRMKDSVLEGGGKGKGKGAGGEGDKQSEGVADGAKVETGDARAEVEEWKRNEELWLAGLRDLTEKLGSVAESLRSRGVAGDAIRAPLLPIPSFEHRDVDSLLSRMEMCVEVVGSSERRRVCSSLSRLFDEVSLRRKLGAFASLRLSACQEAAAEKLEPAVGRGLLVSALRWHAKFIKSERERTKREKEEEEQFRQLSRERAALGRERFVEGEGEGGVLEGREGSMVSLMRRRFNAVGVEDMKALSRSYDSQASEEDPENAAGERDGVLDQPDGGPRGVLSSLRAGGGDRGESLRLSTLLASVREEEEEEEGGCERDRDGRENGEAAVSAGDVRDATDAEKEKEEVEMEAGRLTARALDFLDREEGRDVAAAERTASMQTDSVAPALGVPVGTGTEREGVGGMAGQSPGGGDGERRLHAVEATLNRLMSSLSEKEKEKDRETPTSSSSRVLRRDPVHVAAPPVVFYTSVTGERVQLQRPPENLRPGLPFLARGSVGSSEDAVRGDGEDEQDDDDRVDDSTPELRSLPSAQTARVIGDRGGVAHPWYGGGQRAGEERRSVSVIDRRGPPHTPSNGTDREHISSSFSMGVGGRPMPPPPFSFAGQTTPLSSHRLPGAPPHPHPHQHPVHAGRPFPPSPFLSQTFAADGDRRCLSVVPQLQKMAAAAAAAAAQGSPFFPHTRGPAWPGGTLHHQQQQQLPAVQRHATTHNPPMHVSGAQHPSYAFAPMPRSMQLGSLPAFAHGQGGVPPAGQQAPGRFLTYSQTHLGSASSSLGGFDASTPTQQQQQPQANIPPRFVIGPLPPNHQHTHLSSGVFQGGSPSSSGFLSRGGANSSLHSAAFPTKLQETVSSAADAATGASAAPEPSAEGVQMRIAAQSPDETLPGTLPKLKMSLPLSQVCLRSFSGPPVSGREWKPEAGEETPLPAHRRQQAAENSSSAAVANAKPTQKENVAEIPTESPANIVREVPTQQLLQDESRRTGGGPRTRTPNYRRGGQVTSPFRRSEDDEVSIIKSTPSASPGSKSIGTPARSQKSVSSIALSPSPARRSDSSVESTLRREGVPPRMGVAAYHQGCIPPPPLEEALQAPRLSRDSTPSRAAAGPSKEKEAANRFHGPRGGSNRLSNPQQAPSPSLSLTKDSEGERSGRSKTNQTQTRSESAKRPSRALAKASMATTASSSTAVSSVSASAAPSAASTGPSNRPRRGAARVSSGAVSGSGRGTGTQSASVGGRTGPSSSASAGSIRRGLGGTGAVGQTQAQPGSSRSGAKVTGPPTPHAQNG</sequence>
<feature type="region of interest" description="Disordered" evidence="2">
    <location>
        <begin position="967"/>
        <end position="1232"/>
    </location>
</feature>
<feature type="compositionally biased region" description="Gly residues" evidence="2">
    <location>
        <begin position="610"/>
        <end position="622"/>
    </location>
</feature>
<gene>
    <name evidence="3" type="ORF">Cvel_25359</name>
</gene>
<feature type="compositionally biased region" description="Basic and acidic residues" evidence="2">
    <location>
        <begin position="1032"/>
        <end position="1042"/>
    </location>
</feature>
<feature type="region of interest" description="Disordered" evidence="2">
    <location>
        <begin position="542"/>
        <end position="563"/>
    </location>
</feature>
<organism evidence="3">
    <name type="scientific">Chromera velia CCMP2878</name>
    <dbReference type="NCBI Taxonomy" id="1169474"/>
    <lineage>
        <taxon>Eukaryota</taxon>
        <taxon>Sar</taxon>
        <taxon>Alveolata</taxon>
        <taxon>Colpodellida</taxon>
        <taxon>Chromeraceae</taxon>
        <taxon>Chromera</taxon>
    </lineage>
</organism>
<dbReference type="PANTHER" id="PTHR34491:SF74">
    <property type="entry name" value="DUF4456 DOMAIN-CONTAINING PROTEIN"/>
    <property type="match status" value="1"/>
</dbReference>
<feature type="compositionally biased region" description="Basic and acidic residues" evidence="2">
    <location>
        <begin position="383"/>
        <end position="428"/>
    </location>
</feature>
<evidence type="ECO:0000313" key="3">
    <source>
        <dbReference type="EMBL" id="CEM40517.1"/>
    </source>
</evidence>
<feature type="region of interest" description="Disordered" evidence="2">
    <location>
        <begin position="1399"/>
        <end position="1429"/>
    </location>
</feature>
<feature type="region of interest" description="Disordered" evidence="2">
    <location>
        <begin position="1503"/>
        <end position="1875"/>
    </location>
</feature>
<feature type="compositionally biased region" description="Basic residues" evidence="2">
    <location>
        <begin position="466"/>
        <end position="481"/>
    </location>
</feature>
<reference evidence="3" key="1">
    <citation type="submission" date="2014-11" db="EMBL/GenBank/DDBJ databases">
        <authorList>
            <person name="Otto D Thomas"/>
            <person name="Naeem Raeece"/>
        </authorList>
    </citation>
    <scope>NUCLEOTIDE SEQUENCE</scope>
</reference>
<protein>
    <submittedName>
        <fullName evidence="3">Uncharacterized protein</fullName>
    </submittedName>
</protein>
<feature type="compositionally biased region" description="Low complexity" evidence="2">
    <location>
        <begin position="1761"/>
        <end position="1794"/>
    </location>
</feature>
<dbReference type="PANTHER" id="PTHR34491">
    <property type="entry name" value="A-TYPE INCLUSION PROTEIN, PUTATIVE-RELATED"/>
    <property type="match status" value="1"/>
</dbReference>
<feature type="compositionally biased region" description="Low complexity" evidence="2">
    <location>
        <begin position="547"/>
        <end position="561"/>
    </location>
</feature>
<accession>A0A0G4H974</accession>